<dbReference type="Gene3D" id="3.60.10.10">
    <property type="entry name" value="Endonuclease/exonuclease/phosphatase"/>
    <property type="match status" value="1"/>
</dbReference>
<dbReference type="SUPFAM" id="SSF56219">
    <property type="entry name" value="DNase I-like"/>
    <property type="match status" value="1"/>
</dbReference>
<feature type="non-terminal residue" evidence="2">
    <location>
        <position position="1"/>
    </location>
</feature>
<feature type="compositionally biased region" description="Low complexity" evidence="1">
    <location>
        <begin position="13"/>
        <end position="23"/>
    </location>
</feature>
<organism evidence="2 3">
    <name type="scientific">Aphanomyces invadans</name>
    <dbReference type="NCBI Taxonomy" id="157072"/>
    <lineage>
        <taxon>Eukaryota</taxon>
        <taxon>Sar</taxon>
        <taxon>Stramenopiles</taxon>
        <taxon>Oomycota</taxon>
        <taxon>Saprolegniomycetes</taxon>
        <taxon>Saprolegniales</taxon>
        <taxon>Verrucalvaceae</taxon>
        <taxon>Aphanomyces</taxon>
    </lineage>
</organism>
<feature type="non-terminal residue" evidence="2">
    <location>
        <position position="720"/>
    </location>
</feature>
<feature type="region of interest" description="Disordered" evidence="1">
    <location>
        <begin position="395"/>
        <end position="431"/>
    </location>
</feature>
<gene>
    <name evidence="2" type="ORF">DYB32_010299</name>
</gene>
<accession>A0A3R6VPF6</accession>
<sequence>VGVGNKSGEESPKAAPTKASKPKGTSQNTKFREASGHAVADDDIARCEAVADAFYKNHEDMDAFIEDILMMPHSQVYELTVRLGEGNRDWKENTLCSQFVKENPGSLWGSKFREILIHKRDPVTMQYSSSPLEFQLVTGDRFNPAPKRPLSPLSPHVTTSNCYALLQEDDLDLSLEDFALPRVVVEDPEFPRATTLAKKSRPNKSKHAHFERATKLIREKDVESNILACSRLLNAEPQVVAHSMYPAEAEFGLLKALASTRTIHPLMASRTENGESRDYTTYLPFYAKGCQDPQELVRELVADPAEYTVRLALGTVDLFLSNRAPDLYNNLEALDHFCGQRATRWETGDVLTDLSILKVARTLYPTLKNMNLPSFIGDALEFLVETVMDHSTNLDTLWTQRRTPSKPPHGKTSRSPRNAVGSTPPTTPHHRHVIYPHSLHMSHDHFPALPSELVDWDPQILSINTNGFSNSHRYILQHLSCTHDITFVQETRFRAPSLQDKVSYHWQRLTNHEGVVFFEPPLYPLEPTSPTTGGLATLIHPNSPLKNAVEMAHDSPVLSGRYLQIHCTLGAATLVLHNVYAPEAWSERARFFDALPRDFTPHFLHVFGGDFNCTLNKNLDSLSPSTKTMAGTGELTAWMSALSVVDLFRQQNLLRKTFTSPKLVNRLDYIFCSSLLTRYFADDSQLYACTEKSLHRQLALVQRFCDKSGFRLNIDKTQIL</sequence>
<evidence type="ECO:0000313" key="2">
    <source>
        <dbReference type="EMBL" id="RHY19028.1"/>
    </source>
</evidence>
<dbReference type="InterPro" id="IPR036691">
    <property type="entry name" value="Endo/exonu/phosph_ase_sf"/>
</dbReference>
<dbReference type="VEuPathDB" id="FungiDB:H310_05221"/>
<dbReference type="Proteomes" id="UP000285060">
    <property type="component" value="Unassembled WGS sequence"/>
</dbReference>
<dbReference type="EMBL" id="QUSY01003024">
    <property type="protein sequence ID" value="RHY19028.1"/>
    <property type="molecule type" value="Genomic_DNA"/>
</dbReference>
<evidence type="ECO:0000256" key="1">
    <source>
        <dbReference type="SAM" id="MobiDB-lite"/>
    </source>
</evidence>
<reference evidence="2 3" key="1">
    <citation type="submission" date="2018-08" db="EMBL/GenBank/DDBJ databases">
        <title>Aphanomyces genome sequencing and annotation.</title>
        <authorList>
            <person name="Minardi D."/>
            <person name="Oidtmann B."/>
            <person name="Van Der Giezen M."/>
            <person name="Studholme D.J."/>
        </authorList>
    </citation>
    <scope>NUCLEOTIDE SEQUENCE [LARGE SCALE GENOMIC DNA]</scope>
    <source>
        <strain evidence="2 3">NJM0002</strain>
    </source>
</reference>
<evidence type="ECO:0000313" key="3">
    <source>
        <dbReference type="Proteomes" id="UP000285060"/>
    </source>
</evidence>
<protein>
    <recommendedName>
        <fullName evidence="4">Endonuclease/exonuclease/phosphatase domain-containing protein</fullName>
    </recommendedName>
</protein>
<proteinExistence type="predicted"/>
<keyword evidence="3" id="KW-1185">Reference proteome</keyword>
<dbReference type="AlphaFoldDB" id="A0A3R6VPF6"/>
<feature type="compositionally biased region" description="Polar residues" evidence="1">
    <location>
        <begin position="415"/>
        <end position="424"/>
    </location>
</feature>
<dbReference type="VEuPathDB" id="FungiDB:H310_12826"/>
<dbReference type="VEuPathDB" id="FungiDB:H310_14238"/>
<name>A0A3R6VPF6_9STRA</name>
<feature type="region of interest" description="Disordered" evidence="1">
    <location>
        <begin position="1"/>
        <end position="36"/>
    </location>
</feature>
<comment type="caution">
    <text evidence="2">The sequence shown here is derived from an EMBL/GenBank/DDBJ whole genome shotgun (WGS) entry which is preliminary data.</text>
</comment>
<evidence type="ECO:0008006" key="4">
    <source>
        <dbReference type="Google" id="ProtNLM"/>
    </source>
</evidence>